<organism evidence="2 3">
    <name type="scientific">Drosophila lebanonensis</name>
    <name type="common">Fruit fly</name>
    <name type="synonym">Scaptodrosophila lebanonensis</name>
    <dbReference type="NCBI Taxonomy" id="7225"/>
    <lineage>
        <taxon>Eukaryota</taxon>
        <taxon>Metazoa</taxon>
        <taxon>Ecdysozoa</taxon>
        <taxon>Arthropoda</taxon>
        <taxon>Hexapoda</taxon>
        <taxon>Insecta</taxon>
        <taxon>Pterygota</taxon>
        <taxon>Neoptera</taxon>
        <taxon>Endopterygota</taxon>
        <taxon>Diptera</taxon>
        <taxon>Brachycera</taxon>
        <taxon>Muscomorpha</taxon>
        <taxon>Ephydroidea</taxon>
        <taxon>Drosophilidae</taxon>
        <taxon>Scaptodrosophila</taxon>
    </lineage>
</organism>
<name>A0A6J2TFS4_DROLE</name>
<accession>A0A6J2TFS4</accession>
<dbReference type="GeneID" id="115623650"/>
<feature type="region of interest" description="Disordered" evidence="1">
    <location>
        <begin position="1"/>
        <end position="62"/>
    </location>
</feature>
<feature type="compositionally biased region" description="Polar residues" evidence="1">
    <location>
        <begin position="140"/>
        <end position="158"/>
    </location>
</feature>
<proteinExistence type="predicted"/>
<evidence type="ECO:0000313" key="2">
    <source>
        <dbReference type="Proteomes" id="UP000504634"/>
    </source>
</evidence>
<dbReference type="AlphaFoldDB" id="A0A6J2TFS4"/>
<feature type="compositionally biased region" description="Polar residues" evidence="1">
    <location>
        <begin position="1"/>
        <end position="28"/>
    </location>
</feature>
<dbReference type="RefSeq" id="XP_030373963.1">
    <property type="nucleotide sequence ID" value="XM_030518103.1"/>
</dbReference>
<sequence>MNQKESATRTPKINSSRTRSLSGLQSPDQLDEDCFSNYSRASTHSEQIQPRSRQSSQDPPIRVRDMINLYNFATEKNQELSHAKSIYFGQRGSSKNLNTEGALNENDEPEMGDQLENECLSNMGLDHDNNNSVSSCRLNPSAPNFRVTTTDGQTSVRQTTEKGAEPVADSVEKSYQSKTTIRRTEQGVRIIIDIFFDKNNAASCVDMVGSRVETDIPESRILADFQQQALALNVQPSDTNV</sequence>
<dbReference type="OrthoDB" id="8048686at2759"/>
<protein>
    <submittedName>
        <fullName evidence="3">Uncharacterized protein LOC115623650</fullName>
    </submittedName>
</protein>
<keyword evidence="2" id="KW-1185">Reference proteome</keyword>
<reference evidence="3" key="1">
    <citation type="submission" date="2025-08" db="UniProtKB">
        <authorList>
            <consortium name="RefSeq"/>
        </authorList>
    </citation>
    <scope>IDENTIFICATION</scope>
    <source>
        <strain evidence="3">11010-0011.00</strain>
        <tissue evidence="3">Whole body</tissue>
    </source>
</reference>
<gene>
    <name evidence="3" type="primary">LOC115623650</name>
</gene>
<evidence type="ECO:0000256" key="1">
    <source>
        <dbReference type="SAM" id="MobiDB-lite"/>
    </source>
</evidence>
<feature type="compositionally biased region" description="Polar residues" evidence="1">
    <location>
        <begin position="36"/>
        <end position="58"/>
    </location>
</feature>
<feature type="region of interest" description="Disordered" evidence="1">
    <location>
        <begin position="140"/>
        <end position="171"/>
    </location>
</feature>
<dbReference type="Proteomes" id="UP000504634">
    <property type="component" value="Unplaced"/>
</dbReference>
<evidence type="ECO:0000313" key="3">
    <source>
        <dbReference type="RefSeq" id="XP_030373963.1"/>
    </source>
</evidence>